<name>A0A481ZB95_9VIRU</name>
<sequence length="95" mass="10464">MNKLEKNTEPGKSPNGLDKIIMIISESSQNISKELCTLKDFPSVLPNIMKTLKNMDELLNVLNDVSSEVLKIESKENGVGKRGKSKETKMEAGVS</sequence>
<protein>
    <submittedName>
        <fullName evidence="2">Uncharacterized protein</fullName>
    </submittedName>
</protein>
<dbReference type="EMBL" id="MK500577">
    <property type="protein sequence ID" value="QBK92420.1"/>
    <property type="molecule type" value="Genomic_DNA"/>
</dbReference>
<reference evidence="2" key="1">
    <citation type="journal article" date="2019" name="MBio">
        <title>Virus Genomes from Deep Sea Sediments Expand the Ocean Megavirome and Support Independent Origins of Viral Gigantism.</title>
        <authorList>
            <person name="Backstrom D."/>
            <person name="Yutin N."/>
            <person name="Jorgensen S.L."/>
            <person name="Dharamshi J."/>
            <person name="Homa F."/>
            <person name="Zaremba-Niedwiedzka K."/>
            <person name="Spang A."/>
            <person name="Wolf Y.I."/>
            <person name="Koonin E.V."/>
            <person name="Ettema T.J."/>
        </authorList>
    </citation>
    <scope>NUCLEOTIDE SEQUENCE</scope>
</reference>
<organism evidence="2">
    <name type="scientific">Pithovirus LCPAC401</name>
    <dbReference type="NCBI Taxonomy" id="2506595"/>
    <lineage>
        <taxon>Viruses</taxon>
        <taxon>Pithoviruses</taxon>
    </lineage>
</organism>
<feature type="region of interest" description="Disordered" evidence="1">
    <location>
        <begin position="76"/>
        <end position="95"/>
    </location>
</feature>
<evidence type="ECO:0000256" key="1">
    <source>
        <dbReference type="SAM" id="MobiDB-lite"/>
    </source>
</evidence>
<evidence type="ECO:0000313" key="2">
    <source>
        <dbReference type="EMBL" id="QBK92420.1"/>
    </source>
</evidence>
<proteinExistence type="predicted"/>
<accession>A0A481ZB95</accession>
<gene>
    <name evidence="2" type="ORF">LCPAC401_00580</name>
</gene>